<comment type="similarity">
    <text evidence="2">Belongs to the amidase family.</text>
</comment>
<organism evidence="5 6">
    <name type="scientific">Bradyrhizobium ivorense</name>
    <dbReference type="NCBI Taxonomy" id="2511166"/>
    <lineage>
        <taxon>Bacteria</taxon>
        <taxon>Pseudomonadati</taxon>
        <taxon>Pseudomonadota</taxon>
        <taxon>Alphaproteobacteria</taxon>
        <taxon>Hyphomicrobiales</taxon>
        <taxon>Nitrobacteraceae</taxon>
        <taxon>Bradyrhizobium</taxon>
    </lineage>
</organism>
<keyword evidence="6" id="KW-1185">Reference proteome</keyword>
<keyword evidence="5" id="KW-0378">Hydrolase</keyword>
<accession>A0A508T7W8</accession>
<reference evidence="5" key="1">
    <citation type="submission" date="2019-02" db="EMBL/GenBank/DDBJ databases">
        <authorList>
            <person name="Pothier F.J."/>
        </authorList>
    </citation>
    <scope>NUCLEOTIDE SEQUENCE</scope>
    <source>
        <strain evidence="5">CI-1B</strain>
    </source>
</reference>
<dbReference type="InterPro" id="IPR020556">
    <property type="entry name" value="Amidase_CS"/>
</dbReference>
<evidence type="ECO:0000313" key="5">
    <source>
        <dbReference type="EMBL" id="VIO69118.1"/>
    </source>
</evidence>
<dbReference type="PROSITE" id="PS00571">
    <property type="entry name" value="AMIDASES"/>
    <property type="match status" value="1"/>
</dbReference>
<dbReference type="PANTHER" id="PTHR11895">
    <property type="entry name" value="TRANSAMIDASE"/>
    <property type="match status" value="1"/>
</dbReference>
<dbReference type="GO" id="GO:0016787">
    <property type="term" value="F:hydrolase activity"/>
    <property type="evidence" value="ECO:0007669"/>
    <property type="project" value="UniProtKB-KW"/>
</dbReference>
<dbReference type="InterPro" id="IPR023631">
    <property type="entry name" value="Amidase_dom"/>
</dbReference>
<comment type="caution">
    <text evidence="5">The sequence shown here is derived from an EMBL/GenBank/DDBJ whole genome shotgun (WGS) entry which is preliminary data.</text>
</comment>
<dbReference type="RefSeq" id="WP_139859331.1">
    <property type="nucleotide sequence ID" value="NZ_CAADFC020000009.1"/>
</dbReference>
<dbReference type="PANTHER" id="PTHR11895:SF7">
    <property type="entry name" value="GLUTAMYL-TRNA(GLN) AMIDOTRANSFERASE SUBUNIT A, MITOCHONDRIAL"/>
    <property type="match status" value="1"/>
</dbReference>
<dbReference type="InterPro" id="IPR000120">
    <property type="entry name" value="Amidase"/>
</dbReference>
<protein>
    <recommendedName>
        <fullName evidence="3">Indoleacetamide hydrolase</fullName>
    </recommendedName>
</protein>
<evidence type="ECO:0000256" key="2">
    <source>
        <dbReference type="ARBA" id="ARBA00009199"/>
    </source>
</evidence>
<evidence type="ECO:0000313" key="6">
    <source>
        <dbReference type="Proteomes" id="UP000328092"/>
    </source>
</evidence>
<dbReference type="SUPFAM" id="SSF75304">
    <property type="entry name" value="Amidase signature (AS) enzymes"/>
    <property type="match status" value="1"/>
</dbReference>
<dbReference type="OrthoDB" id="9777859at2"/>
<evidence type="ECO:0000256" key="3">
    <source>
        <dbReference type="ARBA" id="ARBA00021874"/>
    </source>
</evidence>
<dbReference type="InterPro" id="IPR036928">
    <property type="entry name" value="AS_sf"/>
</dbReference>
<dbReference type="EMBL" id="CAADFC020000009">
    <property type="protein sequence ID" value="VIO69118.1"/>
    <property type="molecule type" value="Genomic_DNA"/>
</dbReference>
<evidence type="ECO:0000259" key="4">
    <source>
        <dbReference type="Pfam" id="PF01425"/>
    </source>
</evidence>
<dbReference type="Gene3D" id="3.90.1300.10">
    <property type="entry name" value="Amidase signature (AS) domain"/>
    <property type="match status" value="1"/>
</dbReference>
<name>A0A508T7W8_9BRAD</name>
<gene>
    <name evidence="5" type="primary">nylA_1</name>
    <name evidence="5" type="ORF">CI1B_25170</name>
</gene>
<evidence type="ECO:0000256" key="1">
    <source>
        <dbReference type="ARBA" id="ARBA00003871"/>
    </source>
</evidence>
<dbReference type="AlphaFoldDB" id="A0A508T7W8"/>
<comment type="function">
    <text evidence="1">Hydrolyzes indole-3-acetamide (IAM) into indole-3-acetic acid (IAA).</text>
</comment>
<sequence length="481" mass="51980">MKLSEYVNYDANGLAFLVRKGEVTPLELAQLSREAHDQVNPHINAVIQFYEDAESVAGADGGPFHGVPFLRKDTGAAEAGRLQENGSRLFKGYCPNKDSYFFRRAREAGLRTLGRTTAPELGTSGFTESILHGVTRNPWDLARSAGGSSGGAAAAVAAGIIPIAHGSDGGGSIRIPAAWCGLVGLKPSRGRVSGGPDKQDAGFGLGYTFVLCRTVRDMAAALDVFSGPHPGDPFIIVQPKRPYKEELSQPTGKLRVGVARTKWGDVEIEPEVLHAVNSTAALLEEMGHVVTEVGPPCEPTERKNLRMAILLGRFNLSASWLESGALAMGRAINADTLEPINLKLYEHCRKAEFPHRDVNEAFRRLRFQIGEAIDPYDILLTPTMPTVALPHSGVYSTTNPTLSAHEFMEANEALYQFLGVFNVTGHPSVTLPMEHGHRGLPIGVQVVGRFGDEANLVRVARDLEEARPWSRRRPNVLAGAA</sequence>
<dbReference type="Pfam" id="PF01425">
    <property type="entry name" value="Amidase"/>
    <property type="match status" value="1"/>
</dbReference>
<feature type="domain" description="Amidase" evidence="4">
    <location>
        <begin position="37"/>
        <end position="456"/>
    </location>
</feature>
<dbReference type="Proteomes" id="UP000328092">
    <property type="component" value="Unassembled WGS sequence"/>
</dbReference>
<proteinExistence type="inferred from homology"/>